<gene>
    <name evidence="2" type="ORF">PCASD_19676</name>
</gene>
<comment type="caution">
    <text evidence="2">The sequence shown here is derived from an EMBL/GenBank/DDBJ whole genome shotgun (WGS) entry which is preliminary data.</text>
</comment>
<dbReference type="EMBL" id="PGCI01000842">
    <property type="protein sequence ID" value="PLW13728.1"/>
    <property type="molecule type" value="Genomic_DNA"/>
</dbReference>
<evidence type="ECO:0000256" key="1">
    <source>
        <dbReference type="SAM" id="MobiDB-lite"/>
    </source>
</evidence>
<dbReference type="AlphaFoldDB" id="A0A2N5SKE9"/>
<evidence type="ECO:0000313" key="2">
    <source>
        <dbReference type="EMBL" id="PLW13728.1"/>
    </source>
</evidence>
<proteinExistence type="predicted"/>
<organism evidence="2 3">
    <name type="scientific">Puccinia coronata f. sp. avenae</name>
    <dbReference type="NCBI Taxonomy" id="200324"/>
    <lineage>
        <taxon>Eukaryota</taxon>
        <taxon>Fungi</taxon>
        <taxon>Dikarya</taxon>
        <taxon>Basidiomycota</taxon>
        <taxon>Pucciniomycotina</taxon>
        <taxon>Pucciniomycetes</taxon>
        <taxon>Pucciniales</taxon>
        <taxon>Pucciniaceae</taxon>
        <taxon>Puccinia</taxon>
    </lineage>
</organism>
<feature type="non-terminal residue" evidence="2">
    <location>
        <position position="71"/>
    </location>
</feature>
<protein>
    <submittedName>
        <fullName evidence="2">Uncharacterized protein</fullName>
    </submittedName>
</protein>
<sequence length="71" mass="7529">MLFSAGDPGSRRLAPSGKWEPPLANIQTPSGLYRGAAQPEPQSDCTALPSLESAAGMGYWRMTLLTLTGLH</sequence>
<reference evidence="2 3" key="1">
    <citation type="submission" date="2017-11" db="EMBL/GenBank/DDBJ databases">
        <title>De novo assembly and phasing of dikaryotic genomes from two isolates of Puccinia coronata f. sp. avenae, the causal agent of oat crown rust.</title>
        <authorList>
            <person name="Miller M.E."/>
            <person name="Zhang Y."/>
            <person name="Omidvar V."/>
            <person name="Sperschneider J."/>
            <person name="Schwessinger B."/>
            <person name="Raley C."/>
            <person name="Palmer J.M."/>
            <person name="Garnica D."/>
            <person name="Upadhyaya N."/>
            <person name="Rathjen J."/>
            <person name="Taylor J.M."/>
            <person name="Park R.F."/>
            <person name="Dodds P.N."/>
            <person name="Hirsch C.D."/>
            <person name="Kianian S.F."/>
            <person name="Figueroa M."/>
        </authorList>
    </citation>
    <scope>NUCLEOTIDE SEQUENCE [LARGE SCALE GENOMIC DNA]</scope>
    <source>
        <strain evidence="2">12SD80</strain>
    </source>
</reference>
<name>A0A2N5SKE9_9BASI</name>
<feature type="region of interest" description="Disordered" evidence="1">
    <location>
        <begin position="1"/>
        <end position="48"/>
    </location>
</feature>
<dbReference type="Proteomes" id="UP000235392">
    <property type="component" value="Unassembled WGS sequence"/>
</dbReference>
<accession>A0A2N5SKE9</accession>
<evidence type="ECO:0000313" key="3">
    <source>
        <dbReference type="Proteomes" id="UP000235392"/>
    </source>
</evidence>